<evidence type="ECO:0000313" key="1">
    <source>
        <dbReference type="EMBL" id="CAB4335234.1"/>
    </source>
</evidence>
<reference evidence="1" key="1">
    <citation type="submission" date="2020-05" db="EMBL/GenBank/DDBJ databases">
        <authorList>
            <person name="Chiriac C."/>
            <person name="Salcher M."/>
            <person name="Ghai R."/>
            <person name="Kavagutti S V."/>
        </authorList>
    </citation>
    <scope>NUCLEOTIDE SEQUENCE</scope>
</reference>
<accession>A0A6J5YYA5</accession>
<dbReference type="AlphaFoldDB" id="A0A6J5YYA5"/>
<organism evidence="1">
    <name type="scientific">freshwater metagenome</name>
    <dbReference type="NCBI Taxonomy" id="449393"/>
    <lineage>
        <taxon>unclassified sequences</taxon>
        <taxon>metagenomes</taxon>
        <taxon>ecological metagenomes</taxon>
    </lineage>
</organism>
<protein>
    <submittedName>
        <fullName evidence="1">Unannotated protein</fullName>
    </submittedName>
</protein>
<name>A0A6J5YYA5_9ZZZZ</name>
<gene>
    <name evidence="1" type="ORF">UFOPK3574_00503</name>
</gene>
<dbReference type="EMBL" id="CAESAF010000038">
    <property type="protein sequence ID" value="CAB4335234.1"/>
    <property type="molecule type" value="Genomic_DNA"/>
</dbReference>
<proteinExistence type="predicted"/>
<sequence>MKSLPDFLNEKSKSVIVEAVQLLQGMLDLNSSTKVSKFKYASRFNVKSLRLYTAPSN</sequence>